<feature type="compositionally biased region" description="Pro residues" evidence="1">
    <location>
        <begin position="141"/>
        <end position="151"/>
    </location>
</feature>
<evidence type="ECO:0000313" key="4">
    <source>
        <dbReference type="Proteomes" id="UP000516369"/>
    </source>
</evidence>
<reference evidence="3 4" key="1">
    <citation type="submission" date="2020-05" db="EMBL/GenBank/DDBJ databases">
        <title>Complete closed genome sequence of Defluviicoccus vanus.</title>
        <authorList>
            <person name="Bessarab I."/>
            <person name="Arumugam K."/>
            <person name="Maszenan A.M."/>
            <person name="Seviour R.J."/>
            <person name="Williams R.B."/>
        </authorList>
    </citation>
    <scope>NUCLEOTIDE SEQUENCE [LARGE SCALE GENOMIC DNA]</scope>
    <source>
        <strain evidence="3 4">Ben 114</strain>
    </source>
</reference>
<dbReference type="EMBL" id="CP053923">
    <property type="protein sequence ID" value="QNT69824.1"/>
    <property type="molecule type" value="Genomic_DNA"/>
</dbReference>
<dbReference type="KEGG" id="dvn:HQ394_11490"/>
<feature type="signal peptide" evidence="2">
    <location>
        <begin position="1"/>
        <end position="19"/>
    </location>
</feature>
<dbReference type="Proteomes" id="UP000516369">
    <property type="component" value="Chromosome"/>
</dbReference>
<feature type="compositionally biased region" description="Low complexity" evidence="1">
    <location>
        <begin position="173"/>
        <end position="191"/>
    </location>
</feature>
<evidence type="ECO:0008006" key="5">
    <source>
        <dbReference type="Google" id="ProtNLM"/>
    </source>
</evidence>
<organism evidence="3 4">
    <name type="scientific">Defluviicoccus vanus</name>
    <dbReference type="NCBI Taxonomy" id="111831"/>
    <lineage>
        <taxon>Bacteria</taxon>
        <taxon>Pseudomonadati</taxon>
        <taxon>Pseudomonadota</taxon>
        <taxon>Alphaproteobacteria</taxon>
        <taxon>Rhodospirillales</taxon>
        <taxon>Rhodospirillaceae</taxon>
        <taxon>Defluviicoccus</taxon>
    </lineage>
</organism>
<feature type="region of interest" description="Disordered" evidence="1">
    <location>
        <begin position="139"/>
        <end position="191"/>
    </location>
</feature>
<keyword evidence="2" id="KW-0732">Signal</keyword>
<evidence type="ECO:0000256" key="1">
    <source>
        <dbReference type="SAM" id="MobiDB-lite"/>
    </source>
</evidence>
<evidence type="ECO:0000313" key="3">
    <source>
        <dbReference type="EMBL" id="QNT69824.1"/>
    </source>
</evidence>
<accession>A0A7H1N288</accession>
<sequence>MLKKGLIAAALSVALVLTACQNPPVNNIVDMPLDAPPGVTLDQVRQAIMFAGNKRGWQMRQEVPGKIIATHQRSGHMAVVDILYTTTTLSILYYESASLQFDAKNNTVHPTYNRWVDFLAQDIQANAAALASDSGTGMVPVTPPAPAPAPAPAGVAPDATEAQPSDPVAVPDASTPVPATESPPSAAPTQL</sequence>
<gene>
    <name evidence="3" type="ORF">HQ394_11490</name>
</gene>
<protein>
    <recommendedName>
        <fullName evidence="5">Lipoprotein</fullName>
    </recommendedName>
</protein>
<feature type="chain" id="PRO_5029004419" description="Lipoprotein" evidence="2">
    <location>
        <begin position="20"/>
        <end position="191"/>
    </location>
</feature>
<keyword evidence="4" id="KW-1185">Reference proteome</keyword>
<dbReference type="PROSITE" id="PS51257">
    <property type="entry name" value="PROKAR_LIPOPROTEIN"/>
    <property type="match status" value="1"/>
</dbReference>
<evidence type="ECO:0000256" key="2">
    <source>
        <dbReference type="SAM" id="SignalP"/>
    </source>
</evidence>
<dbReference type="AlphaFoldDB" id="A0A7H1N288"/>
<dbReference type="RefSeq" id="WP_190260337.1">
    <property type="nucleotide sequence ID" value="NZ_CP053923.1"/>
</dbReference>
<proteinExistence type="predicted"/>
<name>A0A7H1N288_9PROT</name>